<dbReference type="EMBL" id="JADYXP020000007">
    <property type="protein sequence ID" value="KAL0120894.1"/>
    <property type="molecule type" value="Genomic_DNA"/>
</dbReference>
<accession>A0AAW2FY40</accession>
<sequence>MRLAGKVFLKANIPRVVNVAARTAILHSLTLRALVPSPRRSRSLGHSRKVWLTTSHPPTAPFPPTPSPIYVSILEVRHMHNLTTTCIISYACVLVHTRFVKGLARKGGIESGLHVHAYIPA</sequence>
<evidence type="ECO:0000313" key="2">
    <source>
        <dbReference type="Proteomes" id="UP001430953"/>
    </source>
</evidence>
<keyword evidence="2" id="KW-1185">Reference proteome</keyword>
<dbReference type="AlphaFoldDB" id="A0AAW2FY40"/>
<dbReference type="Proteomes" id="UP001430953">
    <property type="component" value="Unassembled WGS sequence"/>
</dbReference>
<organism evidence="1 2">
    <name type="scientific">Cardiocondyla obscurior</name>
    <dbReference type="NCBI Taxonomy" id="286306"/>
    <lineage>
        <taxon>Eukaryota</taxon>
        <taxon>Metazoa</taxon>
        <taxon>Ecdysozoa</taxon>
        <taxon>Arthropoda</taxon>
        <taxon>Hexapoda</taxon>
        <taxon>Insecta</taxon>
        <taxon>Pterygota</taxon>
        <taxon>Neoptera</taxon>
        <taxon>Endopterygota</taxon>
        <taxon>Hymenoptera</taxon>
        <taxon>Apocrita</taxon>
        <taxon>Aculeata</taxon>
        <taxon>Formicoidea</taxon>
        <taxon>Formicidae</taxon>
        <taxon>Myrmicinae</taxon>
        <taxon>Cardiocondyla</taxon>
    </lineage>
</organism>
<reference evidence="1 2" key="1">
    <citation type="submission" date="2023-03" db="EMBL/GenBank/DDBJ databases">
        <title>High recombination rates correlate with genetic variation in Cardiocondyla obscurior ants.</title>
        <authorList>
            <person name="Errbii M."/>
        </authorList>
    </citation>
    <scope>NUCLEOTIDE SEQUENCE [LARGE SCALE GENOMIC DNA]</scope>
    <source>
        <strain evidence="1">Alpha-2009</strain>
        <tissue evidence="1">Whole body</tissue>
    </source>
</reference>
<evidence type="ECO:0000313" key="1">
    <source>
        <dbReference type="EMBL" id="KAL0120894.1"/>
    </source>
</evidence>
<name>A0AAW2FY40_9HYME</name>
<proteinExistence type="predicted"/>
<gene>
    <name evidence="1" type="ORF">PUN28_008524</name>
</gene>
<comment type="caution">
    <text evidence="1">The sequence shown here is derived from an EMBL/GenBank/DDBJ whole genome shotgun (WGS) entry which is preliminary data.</text>
</comment>
<protein>
    <submittedName>
        <fullName evidence="1">Uncharacterized protein</fullName>
    </submittedName>
</protein>